<dbReference type="Gene3D" id="1.20.5.1930">
    <property type="match status" value="1"/>
</dbReference>
<dbReference type="Proteomes" id="UP001469365">
    <property type="component" value="Unassembled WGS sequence"/>
</dbReference>
<evidence type="ECO:0000256" key="5">
    <source>
        <dbReference type="ARBA" id="ARBA00022741"/>
    </source>
</evidence>
<evidence type="ECO:0000256" key="7">
    <source>
        <dbReference type="ARBA" id="ARBA00022840"/>
    </source>
</evidence>
<feature type="domain" description="Signal transduction histidine kinase subgroup 3 dimerisation and phosphoacceptor" evidence="11">
    <location>
        <begin position="61"/>
        <end position="127"/>
    </location>
</feature>
<keyword evidence="9" id="KW-0175">Coiled coil</keyword>
<dbReference type="SUPFAM" id="SSF55874">
    <property type="entry name" value="ATPase domain of HSP90 chaperone/DNA topoisomerase II/histidine kinase"/>
    <property type="match status" value="1"/>
</dbReference>
<dbReference type="GO" id="GO:0016301">
    <property type="term" value="F:kinase activity"/>
    <property type="evidence" value="ECO:0007669"/>
    <property type="project" value="UniProtKB-KW"/>
</dbReference>
<dbReference type="InterPro" id="IPR003594">
    <property type="entry name" value="HATPase_dom"/>
</dbReference>
<keyword evidence="10" id="KW-1133">Transmembrane helix</keyword>
<evidence type="ECO:0000256" key="9">
    <source>
        <dbReference type="SAM" id="Coils"/>
    </source>
</evidence>
<dbReference type="CDD" id="cd16917">
    <property type="entry name" value="HATPase_UhpB-NarQ-NarX-like"/>
    <property type="match status" value="1"/>
</dbReference>
<feature type="domain" description="Histidine kinase/HSP90-like ATPase" evidence="12">
    <location>
        <begin position="157"/>
        <end position="255"/>
    </location>
</feature>
<organism evidence="13 14">
    <name type="scientific">Paenibacillus filicis</name>
    <dbReference type="NCBI Taxonomy" id="669464"/>
    <lineage>
        <taxon>Bacteria</taxon>
        <taxon>Bacillati</taxon>
        <taxon>Bacillota</taxon>
        <taxon>Bacilli</taxon>
        <taxon>Bacillales</taxon>
        <taxon>Paenibacillaceae</taxon>
        <taxon>Paenibacillus</taxon>
    </lineage>
</organism>
<keyword evidence="3" id="KW-0597">Phosphoprotein</keyword>
<evidence type="ECO:0000256" key="1">
    <source>
        <dbReference type="ARBA" id="ARBA00000085"/>
    </source>
</evidence>
<dbReference type="Pfam" id="PF13581">
    <property type="entry name" value="HATPase_c_2"/>
    <property type="match status" value="1"/>
</dbReference>
<evidence type="ECO:0000313" key="14">
    <source>
        <dbReference type="Proteomes" id="UP001469365"/>
    </source>
</evidence>
<gene>
    <name evidence="13" type="ORF">WMW72_13560</name>
</gene>
<accession>A0ABU9DL07</accession>
<keyword evidence="7" id="KW-0067">ATP-binding</keyword>
<dbReference type="Pfam" id="PF07730">
    <property type="entry name" value="HisKA_3"/>
    <property type="match status" value="1"/>
</dbReference>
<evidence type="ECO:0000313" key="13">
    <source>
        <dbReference type="EMBL" id="MEK8128926.1"/>
    </source>
</evidence>
<dbReference type="Gene3D" id="3.30.565.10">
    <property type="entry name" value="Histidine kinase-like ATPase, C-terminal domain"/>
    <property type="match status" value="1"/>
</dbReference>
<evidence type="ECO:0000259" key="12">
    <source>
        <dbReference type="Pfam" id="PF13581"/>
    </source>
</evidence>
<evidence type="ECO:0000259" key="11">
    <source>
        <dbReference type="Pfam" id="PF07730"/>
    </source>
</evidence>
<protein>
    <recommendedName>
        <fullName evidence="2">histidine kinase</fullName>
        <ecNumber evidence="2">2.7.13.3</ecNumber>
    </recommendedName>
</protein>
<comment type="caution">
    <text evidence="13">The sequence shown here is derived from an EMBL/GenBank/DDBJ whole genome shotgun (WGS) entry which is preliminary data.</text>
</comment>
<dbReference type="InterPro" id="IPR050482">
    <property type="entry name" value="Sensor_HK_TwoCompSys"/>
</dbReference>
<dbReference type="EMBL" id="JBBPCC010000007">
    <property type="protein sequence ID" value="MEK8128926.1"/>
    <property type="molecule type" value="Genomic_DNA"/>
</dbReference>
<evidence type="ECO:0000256" key="8">
    <source>
        <dbReference type="ARBA" id="ARBA00023012"/>
    </source>
</evidence>
<keyword evidence="5" id="KW-0547">Nucleotide-binding</keyword>
<dbReference type="InterPro" id="IPR036890">
    <property type="entry name" value="HATPase_C_sf"/>
</dbReference>
<proteinExistence type="predicted"/>
<dbReference type="EC" id="2.7.13.3" evidence="2"/>
<name>A0ABU9DL07_9BACL</name>
<comment type="catalytic activity">
    <reaction evidence="1">
        <text>ATP + protein L-histidine = ADP + protein N-phospho-L-histidine.</text>
        <dbReference type="EC" id="2.7.13.3"/>
    </reaction>
</comment>
<keyword evidence="14" id="KW-1185">Reference proteome</keyword>
<dbReference type="RefSeq" id="WP_341416015.1">
    <property type="nucleotide sequence ID" value="NZ_JBBPCC010000007.1"/>
</dbReference>
<reference evidence="13 14" key="1">
    <citation type="submission" date="2024-04" db="EMBL/GenBank/DDBJ databases">
        <title>draft genome sequnece of Paenibacillus filicis.</title>
        <authorList>
            <person name="Kim D.-U."/>
        </authorList>
    </citation>
    <scope>NUCLEOTIDE SEQUENCE [LARGE SCALE GENOMIC DNA]</scope>
    <source>
        <strain evidence="13 14">KACC14197</strain>
    </source>
</reference>
<feature type="transmembrane region" description="Helical" evidence="10">
    <location>
        <begin position="20"/>
        <end position="39"/>
    </location>
</feature>
<keyword evidence="4" id="KW-0808">Transferase</keyword>
<keyword evidence="6 13" id="KW-0418">Kinase</keyword>
<dbReference type="PANTHER" id="PTHR24421">
    <property type="entry name" value="NITRATE/NITRITE SENSOR PROTEIN NARX-RELATED"/>
    <property type="match status" value="1"/>
</dbReference>
<evidence type="ECO:0000256" key="10">
    <source>
        <dbReference type="SAM" id="Phobius"/>
    </source>
</evidence>
<dbReference type="PANTHER" id="PTHR24421:SF10">
    <property type="entry name" value="NITRATE_NITRITE SENSOR PROTEIN NARQ"/>
    <property type="match status" value="1"/>
</dbReference>
<evidence type="ECO:0000256" key="2">
    <source>
        <dbReference type="ARBA" id="ARBA00012438"/>
    </source>
</evidence>
<keyword evidence="8" id="KW-0902">Two-component regulatory system</keyword>
<dbReference type="InterPro" id="IPR011712">
    <property type="entry name" value="Sig_transdc_His_kin_sub3_dim/P"/>
</dbReference>
<evidence type="ECO:0000256" key="4">
    <source>
        <dbReference type="ARBA" id="ARBA00022679"/>
    </source>
</evidence>
<evidence type="ECO:0000256" key="6">
    <source>
        <dbReference type="ARBA" id="ARBA00022777"/>
    </source>
</evidence>
<feature type="coiled-coil region" evidence="9">
    <location>
        <begin position="35"/>
        <end position="62"/>
    </location>
</feature>
<keyword evidence="10" id="KW-0472">Membrane</keyword>
<evidence type="ECO:0000256" key="3">
    <source>
        <dbReference type="ARBA" id="ARBA00022553"/>
    </source>
</evidence>
<keyword evidence="10" id="KW-0812">Transmembrane</keyword>
<sequence>MWEYVRHSFLLPYVSMDLGNWLAPLLVFLVTMTLLRKLFAMMESLQEDLQKERAAKAALEEREHIARELHDGIAQSLFLLSVRVDRVEQTHKGILTEALRETYQSLRKTVYEVNEYVRQAIAGLRYPVNPASMPWMESIYNLVEEFRHDTGISVHVSWSLTESRLTMKEKVELYSTIREAMINVYKHAQASTIWIEGRDAGQEGWRCEVKDDGQGFLPDINQESTGGFGLMMIRERAVTLQWSFEIRQESQHTLVIIGKEGKQ</sequence>